<feature type="region of interest" description="Disordered" evidence="1">
    <location>
        <begin position="223"/>
        <end position="741"/>
    </location>
</feature>
<keyword evidence="3" id="KW-1185">Reference proteome</keyword>
<feature type="non-terminal residue" evidence="2">
    <location>
        <position position="1"/>
    </location>
</feature>
<feature type="compositionally biased region" description="Low complexity" evidence="1">
    <location>
        <begin position="455"/>
        <end position="469"/>
    </location>
</feature>
<feature type="compositionally biased region" description="Low complexity" evidence="1">
    <location>
        <begin position="582"/>
        <end position="611"/>
    </location>
</feature>
<feature type="compositionally biased region" description="Low complexity" evidence="1">
    <location>
        <begin position="625"/>
        <end position="680"/>
    </location>
</feature>
<reference evidence="2" key="1">
    <citation type="submission" date="2023-10" db="EMBL/GenBank/DDBJ databases">
        <authorList>
            <person name="Chen Y."/>
            <person name="Shah S."/>
            <person name="Dougan E. K."/>
            <person name="Thang M."/>
            <person name="Chan C."/>
        </authorList>
    </citation>
    <scope>NUCLEOTIDE SEQUENCE [LARGE SCALE GENOMIC DNA]</scope>
</reference>
<feature type="compositionally biased region" description="Basic and acidic residues" evidence="1">
    <location>
        <begin position="303"/>
        <end position="325"/>
    </location>
</feature>
<comment type="caution">
    <text evidence="2">The sequence shown here is derived from an EMBL/GenBank/DDBJ whole genome shotgun (WGS) entry which is preliminary data.</text>
</comment>
<name>A0ABN9PZU0_9DINO</name>
<accession>A0ABN9PZU0</accession>
<feature type="compositionally biased region" description="Polar residues" evidence="1">
    <location>
        <begin position="426"/>
        <end position="437"/>
    </location>
</feature>
<dbReference type="Proteomes" id="UP001189429">
    <property type="component" value="Unassembled WGS sequence"/>
</dbReference>
<dbReference type="EMBL" id="CAUYUJ010002036">
    <property type="protein sequence ID" value="CAK0798867.1"/>
    <property type="molecule type" value="Genomic_DNA"/>
</dbReference>
<evidence type="ECO:0000313" key="3">
    <source>
        <dbReference type="Proteomes" id="UP001189429"/>
    </source>
</evidence>
<feature type="compositionally biased region" description="Polar residues" evidence="1">
    <location>
        <begin position="240"/>
        <end position="249"/>
    </location>
</feature>
<feature type="compositionally biased region" description="Basic and acidic residues" evidence="1">
    <location>
        <begin position="691"/>
        <end position="715"/>
    </location>
</feature>
<protein>
    <submittedName>
        <fullName evidence="2">Uncharacterized protein</fullName>
    </submittedName>
</protein>
<organism evidence="2 3">
    <name type="scientific">Prorocentrum cordatum</name>
    <dbReference type="NCBI Taxonomy" id="2364126"/>
    <lineage>
        <taxon>Eukaryota</taxon>
        <taxon>Sar</taxon>
        <taxon>Alveolata</taxon>
        <taxon>Dinophyceae</taxon>
        <taxon>Prorocentrales</taxon>
        <taxon>Prorocentraceae</taxon>
        <taxon>Prorocentrum</taxon>
    </lineage>
</organism>
<gene>
    <name evidence="2" type="ORF">PCOR1329_LOCUS7510</name>
</gene>
<evidence type="ECO:0000256" key="1">
    <source>
        <dbReference type="SAM" id="MobiDB-lite"/>
    </source>
</evidence>
<feature type="compositionally biased region" description="Basic and acidic residues" evidence="1">
    <location>
        <begin position="369"/>
        <end position="391"/>
    </location>
</feature>
<feature type="compositionally biased region" description="Low complexity" evidence="1">
    <location>
        <begin position="520"/>
        <end position="539"/>
    </location>
</feature>
<proteinExistence type="predicted"/>
<evidence type="ECO:0000313" key="2">
    <source>
        <dbReference type="EMBL" id="CAK0798867.1"/>
    </source>
</evidence>
<sequence length="784" mass="80929">AGGSKHRPSKRCRLFAVAVLAQGYWQSCSQSFGLAAFLLPYHLPQHFIMACPLVFGMLLLFMSGGPTAAVHLAIHPSDLVDASVVDPGKVNLVLGKEKTSPQARHVAEDFTGAVFEAELAVDASEDPVAADGRTEEPCENPAAGDHCRKAVEWSREVGIGKHPDWYPNLTAESSFQEVQESLWRRGKAGCRRPCPEPETTTVALPKVEDMTVDQLQGFINKEWDGGIPQDVLDGGRLDDNATSNASSENEAVPATSGTGAVPMVDGAQSPESIGQAGYTKNESEVAVDAAPTHEALQESTDQDASRQEGDVTTRSQDSWDKRGEEVSGGEPTLPQDGGTKNESEVAVDAPLNRDAAPTQEAPQESTDQDAPRQEDDMTTRSEDSWGRRGEEGIGGEPTLPQDGDAKNQSEVAVDAPSNRDAAPTQEAPQESTDQDASGPQEDDMTTRSNTAEGLPATSSTEHSPESPEQTIERNSTAQEDVPANAPGLEDGTSRLDLPSADAAQQTGSAGAPVAGKDADTPGASPPSADAPSGSSTDGAVGDAPLPLVDSGDASLDPEAAVSNASTGEPADASSPDPPTSGPAPAEQPGAAAEALGAGAAEDPAAGGPEEATSAGPQGPEGWSGAGAQRQDDGAGAQGAELPAEQGSGAAAAGAGQVLGAAGAEGPAGAGARAAVVGAEPLPEVDEDGLDEAGRAEAAEKAERAREMAEAEEQMRRQVASELREEMAAHTSTTEESLESMKERIKAEIKQQIMKEQMEAKIRAEIMREMMASVDTDGTSTSPLQ</sequence>